<protein>
    <submittedName>
        <fullName evidence="1">Up-regulated during septation-domain-containing protein</fullName>
    </submittedName>
</protein>
<accession>A0ACB8QG01</accession>
<dbReference type="Proteomes" id="UP000814128">
    <property type="component" value="Unassembled WGS sequence"/>
</dbReference>
<organism evidence="1 2">
    <name type="scientific">Vararia minispora EC-137</name>
    <dbReference type="NCBI Taxonomy" id="1314806"/>
    <lineage>
        <taxon>Eukaryota</taxon>
        <taxon>Fungi</taxon>
        <taxon>Dikarya</taxon>
        <taxon>Basidiomycota</taxon>
        <taxon>Agaricomycotina</taxon>
        <taxon>Agaricomycetes</taxon>
        <taxon>Russulales</taxon>
        <taxon>Lachnocladiaceae</taxon>
        <taxon>Vararia</taxon>
    </lineage>
</organism>
<evidence type="ECO:0000313" key="2">
    <source>
        <dbReference type="Proteomes" id="UP000814128"/>
    </source>
</evidence>
<sequence>MNGVRRLFGSTSSAASEPPAPSPPSSSSSIPLPPLRRPVNGTTTTTAPAPANATSRSSSAAPSSPGAGPSRLAAPRSTRDELLVSLLASEAAIDSKRYAILSSEELEDAKREHTQTLTRLAAAERALTRETKMRDAVLHLDQLDASSAPSSPSSPSTPPAPSARAADAARRVDAAQRELWRVKDRASALGARIREHQAAVLAAALRDAERDDEDSESSYVRAGSPASSVVGRFDGPHLFAGHVGARVPRRRVPVGVVEARAARAEEELGRARAEVEGLRVEVGRAEEEGARAREGAEALRAEAEALRDEADELRDAARAAEEAFEAERAALLAERAAAGERWDEERALWDEEREALSQRARDELDVARDALRSLIDRHGVPLFARDNSLATYVDALGRHLAAAGAPEAQRADALAVQLDAARAELDAARAELGRLEDPASPERTPSAPLPFATDAQAIVALLRPLWDTLPSPETRAAKFGGSAPRPFRAGSPPSARSPSSPSISEMDVRTLKGLYSPSGSTTSPPSAGNTSPDEKDRERPFSVEAFVARVHALVADDRALIERLVRFAQAHDLLRRNAERAQKLAQDSGGALETYQKQVEILERREAECKDQVAQLQRELAEQDDLLDRLGQDKQAIETAAAEQAGTLQQLTESNAALSARVLALAQESADALRERDELRGAGETQQAQQFAVLDELNAVQNENERLRAQLRALGKM</sequence>
<keyword evidence="2" id="KW-1185">Reference proteome</keyword>
<reference evidence="1" key="2">
    <citation type="journal article" date="2022" name="New Phytol.">
        <title>Evolutionary transition to the ectomycorrhizal habit in the genomes of a hyperdiverse lineage of mushroom-forming fungi.</title>
        <authorList>
            <person name="Looney B."/>
            <person name="Miyauchi S."/>
            <person name="Morin E."/>
            <person name="Drula E."/>
            <person name="Courty P.E."/>
            <person name="Kohler A."/>
            <person name="Kuo A."/>
            <person name="LaButti K."/>
            <person name="Pangilinan J."/>
            <person name="Lipzen A."/>
            <person name="Riley R."/>
            <person name="Andreopoulos W."/>
            <person name="He G."/>
            <person name="Johnson J."/>
            <person name="Nolan M."/>
            <person name="Tritt A."/>
            <person name="Barry K.W."/>
            <person name="Grigoriev I.V."/>
            <person name="Nagy L.G."/>
            <person name="Hibbett D."/>
            <person name="Henrissat B."/>
            <person name="Matheny P.B."/>
            <person name="Labbe J."/>
            <person name="Martin F.M."/>
        </authorList>
    </citation>
    <scope>NUCLEOTIDE SEQUENCE</scope>
    <source>
        <strain evidence="1">EC-137</strain>
    </source>
</reference>
<comment type="caution">
    <text evidence="1">The sequence shown here is derived from an EMBL/GenBank/DDBJ whole genome shotgun (WGS) entry which is preliminary data.</text>
</comment>
<proteinExistence type="predicted"/>
<reference evidence="1" key="1">
    <citation type="submission" date="2021-02" db="EMBL/GenBank/DDBJ databases">
        <authorList>
            <consortium name="DOE Joint Genome Institute"/>
            <person name="Ahrendt S."/>
            <person name="Looney B.P."/>
            <person name="Miyauchi S."/>
            <person name="Morin E."/>
            <person name="Drula E."/>
            <person name="Courty P.E."/>
            <person name="Chicoki N."/>
            <person name="Fauchery L."/>
            <person name="Kohler A."/>
            <person name="Kuo A."/>
            <person name="Labutti K."/>
            <person name="Pangilinan J."/>
            <person name="Lipzen A."/>
            <person name="Riley R."/>
            <person name="Andreopoulos W."/>
            <person name="He G."/>
            <person name="Johnson J."/>
            <person name="Barry K.W."/>
            <person name="Grigoriev I.V."/>
            <person name="Nagy L."/>
            <person name="Hibbett D."/>
            <person name="Henrissat B."/>
            <person name="Matheny P.B."/>
            <person name="Labbe J."/>
            <person name="Martin F."/>
        </authorList>
    </citation>
    <scope>NUCLEOTIDE SEQUENCE</scope>
    <source>
        <strain evidence="1">EC-137</strain>
    </source>
</reference>
<name>A0ACB8QG01_9AGAM</name>
<dbReference type="EMBL" id="MU273610">
    <property type="protein sequence ID" value="KAI0030674.1"/>
    <property type="molecule type" value="Genomic_DNA"/>
</dbReference>
<gene>
    <name evidence="1" type="ORF">K488DRAFT_87536</name>
</gene>
<evidence type="ECO:0000313" key="1">
    <source>
        <dbReference type="EMBL" id="KAI0030674.1"/>
    </source>
</evidence>